<reference evidence="2" key="1">
    <citation type="submission" date="2018-06" db="EMBL/GenBank/DDBJ databases">
        <authorList>
            <consortium name="Pathogen Informatics"/>
            <person name="Doyle S."/>
        </authorList>
    </citation>
    <scope>NUCLEOTIDE SEQUENCE [LARGE SCALE GENOMIC DNA]</scope>
    <source>
        <strain evidence="2">NCTC13765</strain>
    </source>
</reference>
<gene>
    <name evidence="2" type="ORF">NCTC13765_01946</name>
</gene>
<dbReference type="EMBL" id="UHFR01000005">
    <property type="protein sequence ID" value="SUN77421.1"/>
    <property type="molecule type" value="Genomic_DNA"/>
</dbReference>
<dbReference type="AlphaFoldDB" id="A0A380L4L3"/>
<organism evidence="2 3">
    <name type="scientific">Streptococcus massiliensis</name>
    <dbReference type="NCBI Taxonomy" id="313439"/>
    <lineage>
        <taxon>Bacteria</taxon>
        <taxon>Bacillati</taxon>
        <taxon>Bacillota</taxon>
        <taxon>Bacilli</taxon>
        <taxon>Lactobacillales</taxon>
        <taxon>Streptococcaceae</taxon>
        <taxon>Streptococcus</taxon>
    </lineage>
</organism>
<evidence type="ECO:0000313" key="3">
    <source>
        <dbReference type="Proteomes" id="UP000254634"/>
    </source>
</evidence>
<keyword evidence="1" id="KW-1133">Transmembrane helix</keyword>
<feature type="transmembrane region" description="Helical" evidence="1">
    <location>
        <begin position="98"/>
        <end position="116"/>
    </location>
</feature>
<feature type="transmembrane region" description="Helical" evidence="1">
    <location>
        <begin position="6"/>
        <end position="24"/>
    </location>
</feature>
<dbReference type="InterPro" id="IPR008875">
    <property type="entry name" value="TraX"/>
</dbReference>
<protein>
    <submittedName>
        <fullName evidence="2">TraX family protein</fullName>
    </submittedName>
</protein>
<dbReference type="Proteomes" id="UP000254634">
    <property type="component" value="Unassembled WGS sequence"/>
</dbReference>
<dbReference type="RefSeq" id="WP_018370974.1">
    <property type="nucleotide sequence ID" value="NZ_UHFR01000005.1"/>
</dbReference>
<dbReference type="STRING" id="1123307.GCA_000380065_00288"/>
<dbReference type="OrthoDB" id="9781069at2"/>
<keyword evidence="1" id="KW-0812">Transmembrane</keyword>
<feature type="transmembrane region" description="Helical" evidence="1">
    <location>
        <begin position="65"/>
        <end position="86"/>
    </location>
</feature>
<feature type="transmembrane region" description="Helical" evidence="1">
    <location>
        <begin position="122"/>
        <end position="152"/>
    </location>
</feature>
<dbReference type="Pfam" id="PF05857">
    <property type="entry name" value="TraX"/>
    <property type="match status" value="1"/>
</dbReference>
<keyword evidence="3" id="KW-1185">Reference proteome</keyword>
<name>A0A380L4L3_9STRE</name>
<evidence type="ECO:0000313" key="2">
    <source>
        <dbReference type="EMBL" id="SUN77421.1"/>
    </source>
</evidence>
<accession>A0A380L4L3</accession>
<evidence type="ECO:0000256" key="1">
    <source>
        <dbReference type="SAM" id="Phobius"/>
    </source>
</evidence>
<sequence>MKKYNAYQLKLAMAALMVLDHIYIIPGLVSPSWEGIFHALTRCVGVYFAYMAVEGFIHTRNLKAYLLRLFSWGMFMAGGNALLNLLYQSRQIHLENNIFLTLAMGVLMLTFFYRFSSLSKGWYLVAGVLTLLAGSFLTEGGIVILPFMLISYVCRERKILRNSLYLLLSAFLLIMSYTACPSWQETLEMLLYNSDFLFISVLLLLALYNGERGPKTSFSKYFFYVFYPAHLWLLATLAFFMAG</sequence>
<feature type="transmembrane region" description="Helical" evidence="1">
    <location>
        <begin position="164"/>
        <end position="184"/>
    </location>
</feature>
<keyword evidence="1" id="KW-0472">Membrane</keyword>
<proteinExistence type="predicted"/>
<feature type="transmembrane region" description="Helical" evidence="1">
    <location>
        <begin position="221"/>
        <end position="242"/>
    </location>
</feature>
<feature type="transmembrane region" description="Helical" evidence="1">
    <location>
        <begin position="190"/>
        <end position="209"/>
    </location>
</feature>